<protein>
    <submittedName>
        <fullName evidence="2">Amine oxidase</fullName>
    </submittedName>
</protein>
<dbReference type="SUPFAM" id="SSF51905">
    <property type="entry name" value="FAD/NAD(P)-binding domain"/>
    <property type="match status" value="1"/>
</dbReference>
<evidence type="ECO:0000313" key="3">
    <source>
        <dbReference type="Proteomes" id="UP000011607"/>
    </source>
</evidence>
<evidence type="ECO:0000259" key="1">
    <source>
        <dbReference type="Pfam" id="PF01593"/>
    </source>
</evidence>
<proteinExistence type="predicted"/>
<gene>
    <name evidence="2" type="ORF">C446_01328</name>
</gene>
<reference evidence="2 3" key="1">
    <citation type="journal article" date="2014" name="PLoS Genet.">
        <title>Phylogenetically driven sequencing of extremely halophilic archaea reveals strategies for static and dynamic osmo-response.</title>
        <authorList>
            <person name="Becker E.A."/>
            <person name="Seitzer P.M."/>
            <person name="Tritt A."/>
            <person name="Larsen D."/>
            <person name="Krusor M."/>
            <person name="Yao A.I."/>
            <person name="Wu D."/>
            <person name="Madern D."/>
            <person name="Eisen J.A."/>
            <person name="Darling A.E."/>
            <person name="Facciotti M.T."/>
        </authorList>
    </citation>
    <scope>NUCLEOTIDE SEQUENCE [LARGE SCALE GENOMIC DNA]</scope>
    <source>
        <strain evidence="2 3">JCM 10879</strain>
    </source>
</reference>
<feature type="domain" description="Amine oxidase" evidence="1">
    <location>
        <begin position="88"/>
        <end position="581"/>
    </location>
</feature>
<sequence length="639" mass="70348">MGLFGIGEFQAARVGERRLQVRDVVGEFVGQVDADEQSHRRRFAGCPLNGDGPFARFARSSLGAPIMSFAALPPVMIESDVAVVGGGIGGLTAAHELAERGIDVTVLEANERFGGKARSMPIAGASGESVSTPGASDAPLHGEHGFRFFPAFYRHVTDTMARIPDGEGTVADNLVETEATLIANVDGPPQVAETGTPETLRGWLEALRPAFAEDLPRSDVRFLLERLLYLLTSCEARREDELDDISWWEFIDAENRSQEFRDRLAYATQALVALRPQVGSARTIGTIYLQLLFGQLDPTRPTEQVLNAPTSVAWIDPWLRYLEGLGVDLRANAPVRDLEFDGRRVTAATLVDGETVVADEFVLAVPVEVAPQFVTPELARVAPELGRIERLDTAWMNGVQFYLSEDVTLTRGHQVYADSPWALTSISQRQFWRDHEYDVSGRGPDAVEGVLSVIASDWDTPGVVHGKPARQCTREEIVTDIWAQLKTHLNGTSPTLSDDLLVDWFLDPSIVERDDDSEAGDRVENRSPLLINTVGSLRNRPPADVAVPNLTLASDYVRTNSDLASMESANEAGRRAANAVLERHARRSYVPADIWDLEEPTAFEPFKREDRLRYRLGLPHPAEVTQSVRSLTRRLGGRA</sequence>
<dbReference type="EMBL" id="AOMA01000009">
    <property type="protein sequence ID" value="EMA46469.1"/>
    <property type="molecule type" value="Genomic_DNA"/>
</dbReference>
<dbReference type="PANTHER" id="PTHR42923">
    <property type="entry name" value="PROTOPORPHYRINOGEN OXIDASE"/>
    <property type="match status" value="1"/>
</dbReference>
<organism evidence="2 3">
    <name type="scientific">Halobiforma nitratireducens JCM 10879</name>
    <dbReference type="NCBI Taxonomy" id="1227454"/>
    <lineage>
        <taxon>Archaea</taxon>
        <taxon>Methanobacteriati</taxon>
        <taxon>Methanobacteriota</taxon>
        <taxon>Stenosarchaea group</taxon>
        <taxon>Halobacteria</taxon>
        <taxon>Halobacteriales</taxon>
        <taxon>Natrialbaceae</taxon>
        <taxon>Halobiforma</taxon>
    </lineage>
</organism>
<evidence type="ECO:0000313" key="2">
    <source>
        <dbReference type="EMBL" id="EMA46469.1"/>
    </source>
</evidence>
<keyword evidence="3" id="KW-1185">Reference proteome</keyword>
<accession>M0MP12</accession>
<dbReference type="GO" id="GO:0016491">
    <property type="term" value="F:oxidoreductase activity"/>
    <property type="evidence" value="ECO:0007669"/>
    <property type="project" value="InterPro"/>
</dbReference>
<dbReference type="InterPro" id="IPR050464">
    <property type="entry name" value="Zeta_carotene_desat/Oxidored"/>
</dbReference>
<dbReference type="eggNOG" id="arCOG01521">
    <property type="taxonomic scope" value="Archaea"/>
</dbReference>
<dbReference type="InterPro" id="IPR002937">
    <property type="entry name" value="Amino_oxidase"/>
</dbReference>
<dbReference type="STRING" id="1227454.C446_01328"/>
<comment type="caution">
    <text evidence="2">The sequence shown here is derived from an EMBL/GenBank/DDBJ whole genome shotgun (WGS) entry which is preliminary data.</text>
</comment>
<dbReference type="PANTHER" id="PTHR42923:SF46">
    <property type="entry name" value="AMINE OXIDASE"/>
    <property type="match status" value="1"/>
</dbReference>
<dbReference type="Pfam" id="PF01593">
    <property type="entry name" value="Amino_oxidase"/>
    <property type="match status" value="1"/>
</dbReference>
<dbReference type="InterPro" id="IPR036188">
    <property type="entry name" value="FAD/NAD-bd_sf"/>
</dbReference>
<dbReference type="PATRIC" id="fig|1227454.3.peg.266"/>
<dbReference type="Gene3D" id="3.50.50.60">
    <property type="entry name" value="FAD/NAD(P)-binding domain"/>
    <property type="match status" value="1"/>
</dbReference>
<dbReference type="Proteomes" id="UP000011607">
    <property type="component" value="Unassembled WGS sequence"/>
</dbReference>
<name>M0MP12_9EURY</name>
<dbReference type="AlphaFoldDB" id="M0MP12"/>